<dbReference type="AlphaFoldDB" id="A0A3B1CM90"/>
<accession>A0A3B1CM90</accession>
<evidence type="ECO:0000313" key="1">
    <source>
        <dbReference type="EMBL" id="VAX31279.1"/>
    </source>
</evidence>
<dbReference type="GO" id="GO:0005524">
    <property type="term" value="F:ATP binding"/>
    <property type="evidence" value="ECO:0007669"/>
    <property type="project" value="TreeGrafter"/>
</dbReference>
<dbReference type="InterPro" id="IPR002187">
    <property type="entry name" value="N-reg_PII"/>
</dbReference>
<dbReference type="PROSITE" id="PS51343">
    <property type="entry name" value="PII_GLNB_DOM"/>
    <property type="match status" value="1"/>
</dbReference>
<sequence>MKEVKAFIHRNRVADVLHALKSAGFKRLSISHVEGMLNALDHLEQDYSVALGEAIIKEIKLELVCEDDRVDQAIQLIQKHAKTGQSDAGWIYVLDIVQSLRVEGSTD</sequence>
<dbReference type="GO" id="GO:0005829">
    <property type="term" value="C:cytosol"/>
    <property type="evidence" value="ECO:0007669"/>
    <property type="project" value="TreeGrafter"/>
</dbReference>
<dbReference type="GO" id="GO:0006808">
    <property type="term" value="P:regulation of nitrogen utilization"/>
    <property type="evidence" value="ECO:0007669"/>
    <property type="project" value="InterPro"/>
</dbReference>
<dbReference type="EMBL" id="UOGF01000073">
    <property type="protein sequence ID" value="VAX31279.1"/>
    <property type="molecule type" value="Genomic_DNA"/>
</dbReference>
<dbReference type="Gene3D" id="3.30.70.120">
    <property type="match status" value="1"/>
</dbReference>
<organism evidence="1">
    <name type="scientific">hydrothermal vent metagenome</name>
    <dbReference type="NCBI Taxonomy" id="652676"/>
    <lineage>
        <taxon>unclassified sequences</taxon>
        <taxon>metagenomes</taxon>
        <taxon>ecological metagenomes</taxon>
    </lineage>
</organism>
<dbReference type="InterPro" id="IPR015867">
    <property type="entry name" value="N-reg_PII/ATP_PRibTrfase_C"/>
</dbReference>
<dbReference type="Pfam" id="PF00543">
    <property type="entry name" value="P-II"/>
    <property type="match status" value="1"/>
</dbReference>
<reference evidence="1" key="1">
    <citation type="submission" date="2018-06" db="EMBL/GenBank/DDBJ databases">
        <authorList>
            <person name="Zhirakovskaya E."/>
        </authorList>
    </citation>
    <scope>NUCLEOTIDE SEQUENCE</scope>
</reference>
<dbReference type="InterPro" id="IPR011322">
    <property type="entry name" value="N-reg_PII-like_a/b"/>
</dbReference>
<dbReference type="PANTHER" id="PTHR30115">
    <property type="entry name" value="NITROGEN REGULATORY PROTEIN P-II"/>
    <property type="match status" value="1"/>
</dbReference>
<dbReference type="GO" id="GO:0030234">
    <property type="term" value="F:enzyme regulator activity"/>
    <property type="evidence" value="ECO:0007669"/>
    <property type="project" value="InterPro"/>
</dbReference>
<name>A0A3B1CM90_9ZZZZ</name>
<dbReference type="PRINTS" id="PR00340">
    <property type="entry name" value="PIIGLNB"/>
</dbReference>
<dbReference type="PANTHER" id="PTHR30115:SF11">
    <property type="entry name" value="NITROGEN REGULATORY PROTEIN P-II HOMOLOG"/>
    <property type="match status" value="1"/>
</dbReference>
<dbReference type="SMART" id="SM00938">
    <property type="entry name" value="P-II"/>
    <property type="match status" value="1"/>
</dbReference>
<proteinExistence type="predicted"/>
<protein>
    <submittedName>
        <fullName evidence="1">Regulatory protein clustered with metal efflux genes, P-II family</fullName>
    </submittedName>
</protein>
<gene>
    <name evidence="1" type="ORF">MNBD_NITROSPIRAE01-445</name>
</gene>
<dbReference type="SUPFAM" id="SSF54913">
    <property type="entry name" value="GlnB-like"/>
    <property type="match status" value="1"/>
</dbReference>